<dbReference type="Pfam" id="PF00135">
    <property type="entry name" value="COesterase"/>
    <property type="match status" value="1"/>
</dbReference>
<evidence type="ECO:0000259" key="4">
    <source>
        <dbReference type="Pfam" id="PF00135"/>
    </source>
</evidence>
<keyword evidence="2 3" id="KW-0378">Hydrolase</keyword>
<dbReference type="PROSITE" id="PS00122">
    <property type="entry name" value="CARBOXYLESTERASE_B_1"/>
    <property type="match status" value="1"/>
</dbReference>
<name>A0A7W9E6H7_9MICO</name>
<dbReference type="InterPro" id="IPR050309">
    <property type="entry name" value="Type-B_Carboxylest/Lipase"/>
</dbReference>
<comment type="caution">
    <text evidence="5">The sequence shown here is derived from an EMBL/GenBank/DDBJ whole genome shotgun (WGS) entry which is preliminary data.</text>
</comment>
<sequence length="519" mass="56735">MAITQAALDHPSAASPGRPVVRVKGGLLRGAREGGVLAWRGIPYAAPPVGPLRFRAPQPVQEWDGIRDCSRFGPAACQLPRRRATAFRPASSEDCLTLNVLAPAVGRRTKLSLPVMVFIHGGGYSVGSSQDFPGQGEAFVRTGRVIYVNFNYRLGTLGYLDFSRYSTPQRTFERNLGLRDQVAALEWVRDNIRSFGGNPNNVTVFGESAGGNAAITLMATPSADGLFSRVIAQSPPPGAAYSPELAASWAAEFLFELRRLTADTESEPADLLAHADVAHLLAAALTIQTRTPDARPGTFPLAPVVDGDFLPERPVDAFRHGRAHRVPLIIGTNDREGSAFRGRVDILPTSTPRIQALFASAPADVHKAMRQAYPGLHTKRTSSDFGGDFAFWFPSVTVGSLHSRVAPVHFYRFDLAPRLMHVIGLDATHGIELFALFNHVDTAFARTATSLGGRRVFIGAGERMRRHWLHFACTGVVDSSWPAYTETDRQTLIIDEVDRVESDPRGRRREAWQQFLPDL</sequence>
<dbReference type="Gene3D" id="3.40.50.1820">
    <property type="entry name" value="alpha/beta hydrolase"/>
    <property type="match status" value="1"/>
</dbReference>
<proteinExistence type="inferred from homology"/>
<dbReference type="OrthoDB" id="3199405at2"/>
<evidence type="ECO:0000313" key="6">
    <source>
        <dbReference type="Proteomes" id="UP000561726"/>
    </source>
</evidence>
<dbReference type="InterPro" id="IPR002018">
    <property type="entry name" value="CarbesteraseB"/>
</dbReference>
<dbReference type="PANTHER" id="PTHR11559">
    <property type="entry name" value="CARBOXYLESTERASE"/>
    <property type="match status" value="1"/>
</dbReference>
<evidence type="ECO:0000256" key="1">
    <source>
        <dbReference type="ARBA" id="ARBA00005964"/>
    </source>
</evidence>
<dbReference type="EC" id="3.1.1.-" evidence="3"/>
<dbReference type="Proteomes" id="UP000561726">
    <property type="component" value="Unassembled WGS sequence"/>
</dbReference>
<protein>
    <recommendedName>
        <fullName evidence="3">Carboxylic ester hydrolase</fullName>
        <ecNumber evidence="3">3.1.1.-</ecNumber>
    </recommendedName>
</protein>
<dbReference type="GO" id="GO:0016787">
    <property type="term" value="F:hydrolase activity"/>
    <property type="evidence" value="ECO:0007669"/>
    <property type="project" value="UniProtKB-KW"/>
</dbReference>
<comment type="similarity">
    <text evidence="1 3">Belongs to the type-B carboxylesterase/lipase family.</text>
</comment>
<dbReference type="InterPro" id="IPR019826">
    <property type="entry name" value="Carboxylesterase_B_AS"/>
</dbReference>
<accession>A0A7W9E6H7</accession>
<evidence type="ECO:0000256" key="2">
    <source>
        <dbReference type="ARBA" id="ARBA00022801"/>
    </source>
</evidence>
<dbReference type="InterPro" id="IPR029058">
    <property type="entry name" value="AB_hydrolase_fold"/>
</dbReference>
<feature type="domain" description="Carboxylesterase type B" evidence="4">
    <location>
        <begin position="19"/>
        <end position="509"/>
    </location>
</feature>
<dbReference type="AlphaFoldDB" id="A0A7W9E6H7"/>
<gene>
    <name evidence="5" type="ORF">BJ997_003997</name>
</gene>
<dbReference type="EMBL" id="JACHBQ010000001">
    <property type="protein sequence ID" value="MBB5643449.1"/>
    <property type="molecule type" value="Genomic_DNA"/>
</dbReference>
<dbReference type="InterPro" id="IPR019819">
    <property type="entry name" value="Carboxylesterase_B_CS"/>
</dbReference>
<reference evidence="5 6" key="1">
    <citation type="submission" date="2020-08" db="EMBL/GenBank/DDBJ databases">
        <title>Sequencing the genomes of 1000 actinobacteria strains.</title>
        <authorList>
            <person name="Klenk H.-P."/>
        </authorList>
    </citation>
    <scope>NUCLEOTIDE SEQUENCE [LARGE SCALE GENOMIC DNA]</scope>
    <source>
        <strain evidence="5 6">DSM 21065</strain>
    </source>
</reference>
<evidence type="ECO:0000256" key="3">
    <source>
        <dbReference type="RuleBase" id="RU361235"/>
    </source>
</evidence>
<dbReference type="PROSITE" id="PS00941">
    <property type="entry name" value="CARBOXYLESTERASE_B_2"/>
    <property type="match status" value="1"/>
</dbReference>
<organism evidence="5 6">
    <name type="scientific">Cryobacterium roopkundense</name>
    <dbReference type="NCBI Taxonomy" id="1001240"/>
    <lineage>
        <taxon>Bacteria</taxon>
        <taxon>Bacillati</taxon>
        <taxon>Actinomycetota</taxon>
        <taxon>Actinomycetes</taxon>
        <taxon>Micrococcales</taxon>
        <taxon>Microbacteriaceae</taxon>
        <taxon>Cryobacterium</taxon>
    </lineage>
</organism>
<dbReference type="RefSeq" id="WP_035840230.1">
    <property type="nucleotide sequence ID" value="NZ_JACHBQ010000001.1"/>
</dbReference>
<dbReference type="SUPFAM" id="SSF53474">
    <property type="entry name" value="alpha/beta-Hydrolases"/>
    <property type="match status" value="1"/>
</dbReference>
<evidence type="ECO:0000313" key="5">
    <source>
        <dbReference type="EMBL" id="MBB5643449.1"/>
    </source>
</evidence>